<accession>A0A2P4XLF1</accession>
<gene>
    <name evidence="2" type="ORF">PHPALM_17762</name>
</gene>
<proteinExistence type="predicted"/>
<keyword evidence="3" id="KW-1185">Reference proteome</keyword>
<organism evidence="2 3">
    <name type="scientific">Phytophthora palmivora</name>
    <dbReference type="NCBI Taxonomy" id="4796"/>
    <lineage>
        <taxon>Eukaryota</taxon>
        <taxon>Sar</taxon>
        <taxon>Stramenopiles</taxon>
        <taxon>Oomycota</taxon>
        <taxon>Peronosporomycetes</taxon>
        <taxon>Peronosporales</taxon>
        <taxon>Peronosporaceae</taxon>
        <taxon>Phytophthora</taxon>
    </lineage>
</organism>
<evidence type="ECO:0000313" key="3">
    <source>
        <dbReference type="Proteomes" id="UP000237271"/>
    </source>
</evidence>
<protein>
    <submittedName>
        <fullName evidence="2">Nitrite reductase (NAD(P)H) large subunit</fullName>
    </submittedName>
</protein>
<dbReference type="Proteomes" id="UP000237271">
    <property type="component" value="Unassembled WGS sequence"/>
</dbReference>
<feature type="region of interest" description="Disordered" evidence="1">
    <location>
        <begin position="1"/>
        <end position="29"/>
    </location>
</feature>
<dbReference type="EMBL" id="NCKW01009636">
    <property type="protein sequence ID" value="POM66383.1"/>
    <property type="molecule type" value="Genomic_DNA"/>
</dbReference>
<reference evidence="2 3" key="1">
    <citation type="journal article" date="2017" name="Genome Biol. Evol.">
        <title>Phytophthora megakarya and P. palmivora, closely related causal agents of cacao black pod rot, underwent increases in genome sizes and gene numbers by different mechanisms.</title>
        <authorList>
            <person name="Ali S.S."/>
            <person name="Shao J."/>
            <person name="Lary D.J."/>
            <person name="Kronmiller B."/>
            <person name="Shen D."/>
            <person name="Strem M.D."/>
            <person name="Amoako-Attah I."/>
            <person name="Akrofi A.Y."/>
            <person name="Begoude B.A."/>
            <person name="Ten Hoopen G.M."/>
            <person name="Coulibaly K."/>
            <person name="Kebe B.I."/>
            <person name="Melnick R.L."/>
            <person name="Guiltinan M.J."/>
            <person name="Tyler B.M."/>
            <person name="Meinhardt L.W."/>
            <person name="Bailey B.A."/>
        </authorList>
    </citation>
    <scope>NUCLEOTIDE SEQUENCE [LARGE SCALE GENOMIC DNA]</scope>
    <source>
        <strain evidence="3">sbr112.9</strain>
    </source>
</reference>
<evidence type="ECO:0000256" key="1">
    <source>
        <dbReference type="SAM" id="MobiDB-lite"/>
    </source>
</evidence>
<sequence>MSKGILSYNEPQTSQSTRARLTPNGADESDVADRITNNFDWWKENQHKFHNLRRLSILYKRIYSEGETVFICAKILYSSHKFVPEEP</sequence>
<name>A0A2P4XLF1_9STRA</name>
<dbReference type="AlphaFoldDB" id="A0A2P4XLF1"/>
<evidence type="ECO:0000313" key="2">
    <source>
        <dbReference type="EMBL" id="POM66383.1"/>
    </source>
</evidence>
<feature type="compositionally biased region" description="Polar residues" evidence="1">
    <location>
        <begin position="9"/>
        <end position="19"/>
    </location>
</feature>
<comment type="caution">
    <text evidence="2">The sequence shown here is derived from an EMBL/GenBank/DDBJ whole genome shotgun (WGS) entry which is preliminary data.</text>
</comment>